<evidence type="ECO:0000313" key="1">
    <source>
        <dbReference type="EMBL" id="TBO41312.1"/>
    </source>
</evidence>
<protein>
    <submittedName>
        <fullName evidence="1">Uncharacterized protein</fullName>
    </submittedName>
</protein>
<reference evidence="1 2" key="1">
    <citation type="submission" date="2019-02" db="EMBL/GenBank/DDBJ databases">
        <title>Pedobacter kyonggii whole genome sequence analysis.</title>
        <authorList>
            <person name="Dahal R.H."/>
        </authorList>
    </citation>
    <scope>NUCLEOTIDE SEQUENCE [LARGE SCALE GENOMIC DNA]</scope>
    <source>
        <strain evidence="1 2">K-4-11-1</strain>
    </source>
</reference>
<dbReference type="EMBL" id="SIXF01000014">
    <property type="protein sequence ID" value="TBO41312.1"/>
    <property type="molecule type" value="Genomic_DNA"/>
</dbReference>
<proteinExistence type="predicted"/>
<sequence length="99" mass="10891">MANKESGYAKNAANLKDLVIRLKTLGDDYNPPKPKLSVEALEILSKNADDATRALSLVLPVYSKAVDEQELILRKICNKKIGVHNGAAAPTETYMFVFK</sequence>
<name>A0A4Q9HAY7_9SPHI</name>
<evidence type="ECO:0000313" key="2">
    <source>
        <dbReference type="Proteomes" id="UP000291819"/>
    </source>
</evidence>
<gene>
    <name evidence="1" type="ORF">EYS08_15055</name>
</gene>
<dbReference type="RefSeq" id="WP_131030825.1">
    <property type="nucleotide sequence ID" value="NZ_SIXF01000014.1"/>
</dbReference>
<dbReference type="OrthoDB" id="749061at2"/>
<dbReference type="Proteomes" id="UP000291819">
    <property type="component" value="Unassembled WGS sequence"/>
</dbReference>
<organism evidence="1 2">
    <name type="scientific">Pedobacter kyonggii</name>
    <dbReference type="NCBI Taxonomy" id="1926871"/>
    <lineage>
        <taxon>Bacteria</taxon>
        <taxon>Pseudomonadati</taxon>
        <taxon>Bacteroidota</taxon>
        <taxon>Sphingobacteriia</taxon>
        <taxon>Sphingobacteriales</taxon>
        <taxon>Sphingobacteriaceae</taxon>
        <taxon>Pedobacter</taxon>
    </lineage>
</organism>
<dbReference type="AlphaFoldDB" id="A0A4Q9HAY7"/>
<comment type="caution">
    <text evidence="1">The sequence shown here is derived from an EMBL/GenBank/DDBJ whole genome shotgun (WGS) entry which is preliminary data.</text>
</comment>
<accession>A0A4Q9HAY7</accession>
<keyword evidence="2" id="KW-1185">Reference proteome</keyword>